<evidence type="ECO:0000313" key="5">
    <source>
        <dbReference type="EMBL" id="GAF89808.1"/>
    </source>
</evidence>
<dbReference type="InterPro" id="IPR039650">
    <property type="entry name" value="HdrA-like"/>
</dbReference>
<dbReference type="PANTHER" id="PTHR43498:SF1">
    <property type="entry name" value="COB--COM HETERODISULFIDE REDUCTASE IRON-SULFUR SUBUNIT A"/>
    <property type="match status" value="1"/>
</dbReference>
<gene>
    <name evidence="5" type="ORF">S01H1_20789</name>
</gene>
<evidence type="ECO:0000256" key="3">
    <source>
        <dbReference type="ARBA" id="ARBA00023004"/>
    </source>
</evidence>
<keyword evidence="4" id="KW-0411">Iron-sulfur</keyword>
<evidence type="ECO:0008006" key="6">
    <source>
        <dbReference type="Google" id="ProtNLM"/>
    </source>
</evidence>
<dbReference type="EMBL" id="BARS01011428">
    <property type="protein sequence ID" value="GAF89808.1"/>
    <property type="molecule type" value="Genomic_DNA"/>
</dbReference>
<evidence type="ECO:0000256" key="4">
    <source>
        <dbReference type="ARBA" id="ARBA00023014"/>
    </source>
</evidence>
<comment type="caution">
    <text evidence="5">The sequence shown here is derived from an EMBL/GenBank/DDBJ whole genome shotgun (WGS) entry which is preliminary data.</text>
</comment>
<keyword evidence="1" id="KW-0479">Metal-binding</keyword>
<keyword evidence="3" id="KW-0408">Iron</keyword>
<evidence type="ECO:0000256" key="2">
    <source>
        <dbReference type="ARBA" id="ARBA00023002"/>
    </source>
</evidence>
<dbReference type="Pfam" id="PF12831">
    <property type="entry name" value="FAD_oxidored"/>
    <property type="match status" value="1"/>
</dbReference>
<organism evidence="5">
    <name type="scientific">marine sediment metagenome</name>
    <dbReference type="NCBI Taxonomy" id="412755"/>
    <lineage>
        <taxon>unclassified sequences</taxon>
        <taxon>metagenomes</taxon>
        <taxon>ecological metagenomes</taxon>
    </lineage>
</organism>
<keyword evidence="2" id="KW-0560">Oxidoreductase</keyword>
<dbReference type="AlphaFoldDB" id="X0T8H3"/>
<accession>X0T8H3</accession>
<reference evidence="5" key="1">
    <citation type="journal article" date="2014" name="Front. Microbiol.">
        <title>High frequency of phylogenetically diverse reductive dehalogenase-homologous genes in deep subseafloor sedimentary metagenomes.</title>
        <authorList>
            <person name="Kawai M."/>
            <person name="Futagami T."/>
            <person name="Toyoda A."/>
            <person name="Takaki Y."/>
            <person name="Nishi S."/>
            <person name="Hori S."/>
            <person name="Arai W."/>
            <person name="Tsubouchi T."/>
            <person name="Morono Y."/>
            <person name="Uchiyama I."/>
            <person name="Ito T."/>
            <person name="Fujiyama A."/>
            <person name="Inagaki F."/>
            <person name="Takami H."/>
        </authorList>
    </citation>
    <scope>NUCLEOTIDE SEQUENCE</scope>
    <source>
        <strain evidence="5">Expedition CK06-06</strain>
    </source>
</reference>
<feature type="non-terminal residue" evidence="5">
    <location>
        <position position="1"/>
    </location>
</feature>
<dbReference type="GO" id="GO:0051536">
    <property type="term" value="F:iron-sulfur cluster binding"/>
    <property type="evidence" value="ECO:0007669"/>
    <property type="project" value="UniProtKB-KW"/>
</dbReference>
<name>X0T8H3_9ZZZZ</name>
<sequence>GLQDLDEMLPLRVPYHLTKAVNDRKMPAYLRFTTYSPGDDPDEGYCRLNVPPLRENRNEQARNDALLVHRYLSQVLDSFKNSNIAEMSPRVVDREGPRLCGEYTLTSDDILNARKFPDGAVKNAWPIELWDQEKGPSYRYLEPGNYHEIPLRCLKAQGLSNCWSAGRCISATREALGSTRVIGICLSLGEEAGREAARNV</sequence>
<proteinExistence type="predicted"/>
<dbReference type="GO" id="GO:0046872">
    <property type="term" value="F:metal ion binding"/>
    <property type="evidence" value="ECO:0007669"/>
    <property type="project" value="UniProtKB-KW"/>
</dbReference>
<evidence type="ECO:0000256" key="1">
    <source>
        <dbReference type="ARBA" id="ARBA00022723"/>
    </source>
</evidence>
<protein>
    <recommendedName>
        <fullName evidence="6">FAD-dependent oxidoreductase</fullName>
    </recommendedName>
</protein>
<dbReference type="GO" id="GO:0016491">
    <property type="term" value="F:oxidoreductase activity"/>
    <property type="evidence" value="ECO:0007669"/>
    <property type="project" value="UniProtKB-KW"/>
</dbReference>
<dbReference type="PANTHER" id="PTHR43498">
    <property type="entry name" value="FERREDOXIN:COB-COM HETERODISULFIDE REDUCTASE SUBUNIT A"/>
    <property type="match status" value="1"/>
</dbReference>